<dbReference type="Gene3D" id="3.20.20.140">
    <property type="entry name" value="Metal-dependent hydrolases"/>
    <property type="match status" value="1"/>
</dbReference>
<dbReference type="VEuPathDB" id="FungiDB:AB675_11389"/>
<evidence type="ECO:0000313" key="1">
    <source>
        <dbReference type="EMBL" id="KPI40099.1"/>
    </source>
</evidence>
<gene>
    <name evidence="1" type="ORF">AB675_11389</name>
</gene>
<dbReference type="OrthoDB" id="194468at2759"/>
<dbReference type="GO" id="GO:0016810">
    <property type="term" value="F:hydrolase activity, acting on carbon-nitrogen (but not peptide) bonds"/>
    <property type="evidence" value="ECO:0007669"/>
    <property type="project" value="InterPro"/>
</dbReference>
<dbReference type="GeneID" id="28732110"/>
<dbReference type="Proteomes" id="UP000038010">
    <property type="component" value="Unassembled WGS sequence"/>
</dbReference>
<dbReference type="Gene3D" id="2.30.40.10">
    <property type="entry name" value="Urease, subunit C, domain 1"/>
    <property type="match status" value="1"/>
</dbReference>
<dbReference type="SUPFAM" id="SSF51338">
    <property type="entry name" value="Composite domain of metallo-dependent hydrolases"/>
    <property type="match status" value="1"/>
</dbReference>
<keyword evidence="2" id="KW-1185">Reference proteome</keyword>
<reference evidence="1 2" key="1">
    <citation type="submission" date="2015-06" db="EMBL/GenBank/DDBJ databases">
        <title>Draft genome of the ant-associated black yeast Phialophora attae CBS 131958.</title>
        <authorList>
            <person name="Moreno L.F."/>
            <person name="Stielow B.J."/>
            <person name="de Hoog S."/>
            <person name="Vicente V.A."/>
            <person name="Weiss V.A."/>
            <person name="de Vries M."/>
            <person name="Cruz L.M."/>
            <person name="Souza E.M."/>
        </authorList>
    </citation>
    <scope>NUCLEOTIDE SEQUENCE [LARGE SCALE GENOMIC DNA]</scope>
    <source>
        <strain evidence="1 2">CBS 131958</strain>
    </source>
</reference>
<evidence type="ECO:0000313" key="2">
    <source>
        <dbReference type="Proteomes" id="UP000038010"/>
    </source>
</evidence>
<dbReference type="InterPro" id="IPR050287">
    <property type="entry name" value="MTA/SAH_deaminase"/>
</dbReference>
<dbReference type="PANTHER" id="PTHR43794">
    <property type="entry name" value="AMINOHYDROLASE SSNA-RELATED"/>
    <property type="match status" value="1"/>
</dbReference>
<dbReference type="AlphaFoldDB" id="A0A0N0NME2"/>
<dbReference type="RefSeq" id="XP_018000062.1">
    <property type="nucleotide sequence ID" value="XM_018140230.1"/>
</dbReference>
<dbReference type="STRING" id="1664694.A0A0N0NME2"/>
<dbReference type="InterPro" id="IPR032466">
    <property type="entry name" value="Metal_Hydrolase"/>
</dbReference>
<dbReference type="EMBL" id="LFJN01000013">
    <property type="protein sequence ID" value="KPI40099.1"/>
    <property type="molecule type" value="Genomic_DNA"/>
</dbReference>
<dbReference type="InterPro" id="IPR011059">
    <property type="entry name" value="Metal-dep_hydrolase_composite"/>
</dbReference>
<sequence length="274" mass="30453">MANNYLIKNGTVVSVDKEIGVQHNCNILVQDGIIKAIGSDIQSPDNIETIDATDHIVSPGFVDTHRHAWQTQLKNITSDALLPEYFLNIRNIYGSCYTPEDAYLGNLLGGLESIEAGITSLVDHCHLINSPSHADKLVEGLRDARIRATWCYGLYRNQKWTGVANGTVQDETEPDWRLEDAKRIKQQYFSSSTQTSLLRFGFAPAEIERYDLATSIAQFQYGRELGAALITGHISLGKLDRGVHFIRQLESQKLLGPDLLFSHGASLQPDELDA</sequence>
<organism evidence="1 2">
    <name type="scientific">Cyphellophora attinorum</name>
    <dbReference type="NCBI Taxonomy" id="1664694"/>
    <lineage>
        <taxon>Eukaryota</taxon>
        <taxon>Fungi</taxon>
        <taxon>Dikarya</taxon>
        <taxon>Ascomycota</taxon>
        <taxon>Pezizomycotina</taxon>
        <taxon>Eurotiomycetes</taxon>
        <taxon>Chaetothyriomycetidae</taxon>
        <taxon>Chaetothyriales</taxon>
        <taxon>Cyphellophoraceae</taxon>
        <taxon>Cyphellophora</taxon>
    </lineage>
</organism>
<proteinExistence type="predicted"/>
<comment type="caution">
    <text evidence="1">The sequence shown here is derived from an EMBL/GenBank/DDBJ whole genome shotgun (WGS) entry which is preliminary data.</text>
</comment>
<dbReference type="SUPFAM" id="SSF51556">
    <property type="entry name" value="Metallo-dependent hydrolases"/>
    <property type="match status" value="1"/>
</dbReference>
<dbReference type="PANTHER" id="PTHR43794:SF5">
    <property type="entry name" value="CHLOROHYDROLASE FAMILY PROTEIN"/>
    <property type="match status" value="1"/>
</dbReference>
<name>A0A0N0NME2_9EURO</name>
<protein>
    <submittedName>
        <fullName evidence="1">5'-deoxyadenosine deaminase</fullName>
    </submittedName>
</protein>
<accession>A0A0N0NME2</accession>